<dbReference type="OrthoDB" id="1494613at2"/>
<comment type="similarity">
    <text evidence="2">Belongs to the CPA3 antiporters (TC 2.A.63) subunit C family.</text>
</comment>
<keyword evidence="10" id="KW-1185">Reference proteome</keyword>
<dbReference type="InterPro" id="IPR050601">
    <property type="entry name" value="CPA3_antiporter_subunitC"/>
</dbReference>
<evidence type="ECO:0000256" key="2">
    <source>
        <dbReference type="ARBA" id="ARBA00010388"/>
    </source>
</evidence>
<feature type="transmembrane region" description="Helical" evidence="8">
    <location>
        <begin position="70"/>
        <end position="93"/>
    </location>
</feature>
<evidence type="ECO:0000256" key="7">
    <source>
        <dbReference type="SAM" id="MobiDB-lite"/>
    </source>
</evidence>
<dbReference type="HOGENOM" id="CLU_082058_4_0_6"/>
<evidence type="ECO:0000256" key="6">
    <source>
        <dbReference type="ARBA" id="ARBA00023136"/>
    </source>
</evidence>
<reference evidence="9 10" key="1">
    <citation type="submission" date="2012-06" db="EMBL/GenBank/DDBJ databases">
        <title>Complete sequence of Thiocystis violascens DSM 198.</title>
        <authorList>
            <consortium name="US DOE Joint Genome Institute"/>
            <person name="Lucas S."/>
            <person name="Han J."/>
            <person name="Lapidus A."/>
            <person name="Cheng J.-F."/>
            <person name="Goodwin L."/>
            <person name="Pitluck S."/>
            <person name="Peters L."/>
            <person name="Ovchinnikova G."/>
            <person name="Teshima H."/>
            <person name="Detter J.C."/>
            <person name="Han C."/>
            <person name="Tapia R."/>
            <person name="Land M."/>
            <person name="Hauser L."/>
            <person name="Kyrpides N."/>
            <person name="Ivanova N."/>
            <person name="Pagani I."/>
            <person name="Vogl K."/>
            <person name="Liu Z."/>
            <person name="Frigaard N.-U."/>
            <person name="Bryant D."/>
            <person name="Woyke T."/>
        </authorList>
    </citation>
    <scope>NUCLEOTIDE SEQUENCE [LARGE SCALE GENOMIC DNA]</scope>
    <source>
        <strain evidence="10">ATCC 17096 / DSM 198 / 6111</strain>
    </source>
</reference>
<keyword evidence="5 8" id="KW-1133">Transmembrane helix</keyword>
<feature type="transmembrane region" description="Helical" evidence="8">
    <location>
        <begin position="32"/>
        <end position="50"/>
    </location>
</feature>
<organism evidence="9 10">
    <name type="scientific">Thiocystis violascens (strain ATCC 17096 / DSM 198 / 6111)</name>
    <name type="common">Chromatium violascens</name>
    <dbReference type="NCBI Taxonomy" id="765911"/>
    <lineage>
        <taxon>Bacteria</taxon>
        <taxon>Pseudomonadati</taxon>
        <taxon>Pseudomonadota</taxon>
        <taxon>Gammaproteobacteria</taxon>
        <taxon>Chromatiales</taxon>
        <taxon>Chromatiaceae</taxon>
        <taxon>Thiocystis</taxon>
    </lineage>
</organism>
<protein>
    <submittedName>
        <fullName evidence="9">Multisubunit Na+/H+ antiporter, MnhC subunit</fullName>
    </submittedName>
</protein>
<sequence>MNGPTLFGLCGAALVGLGLYGLLCQPGALRKILAFNLIGSGVFLLFGVIAKRGGGALSAAGLGVDGDPVPQALIITGLVVAFAATSIAVALLLRLAEISGRSTLEGAGSGSHSPTHERAPAPERAS</sequence>
<evidence type="ECO:0000256" key="8">
    <source>
        <dbReference type="SAM" id="Phobius"/>
    </source>
</evidence>
<dbReference type="eggNOG" id="COG1006">
    <property type="taxonomic scope" value="Bacteria"/>
</dbReference>
<accession>I3Y8R7</accession>
<feature type="region of interest" description="Disordered" evidence="7">
    <location>
        <begin position="103"/>
        <end position="126"/>
    </location>
</feature>
<feature type="transmembrane region" description="Helical" evidence="8">
    <location>
        <begin position="6"/>
        <end position="23"/>
    </location>
</feature>
<dbReference type="Proteomes" id="UP000006062">
    <property type="component" value="Chromosome"/>
</dbReference>
<keyword evidence="3" id="KW-1003">Cell membrane</keyword>
<gene>
    <name evidence="9" type="ordered locus">Thivi_1377</name>
</gene>
<evidence type="ECO:0000313" key="9">
    <source>
        <dbReference type="EMBL" id="AFL73385.1"/>
    </source>
</evidence>
<evidence type="ECO:0000256" key="1">
    <source>
        <dbReference type="ARBA" id="ARBA00004651"/>
    </source>
</evidence>
<keyword evidence="6 8" id="KW-0472">Membrane</keyword>
<proteinExistence type="inferred from homology"/>
<dbReference type="Gene3D" id="1.10.287.3510">
    <property type="match status" value="1"/>
</dbReference>
<feature type="compositionally biased region" description="Basic and acidic residues" evidence="7">
    <location>
        <begin position="114"/>
        <end position="126"/>
    </location>
</feature>
<dbReference type="GO" id="GO:0005886">
    <property type="term" value="C:plasma membrane"/>
    <property type="evidence" value="ECO:0007669"/>
    <property type="project" value="UniProtKB-SubCell"/>
</dbReference>
<evidence type="ECO:0000256" key="4">
    <source>
        <dbReference type="ARBA" id="ARBA00022692"/>
    </source>
</evidence>
<evidence type="ECO:0000313" key="10">
    <source>
        <dbReference type="Proteomes" id="UP000006062"/>
    </source>
</evidence>
<dbReference type="PANTHER" id="PTHR34583">
    <property type="entry name" value="ANTIPORTER SUBUNIT MNHC2-RELATED"/>
    <property type="match status" value="1"/>
</dbReference>
<dbReference type="InterPro" id="IPR039428">
    <property type="entry name" value="NUOK/Mnh_C1-like"/>
</dbReference>
<comment type="subcellular location">
    <subcellularLocation>
        <location evidence="1">Cell membrane</location>
        <topology evidence="1">Multi-pass membrane protein</topology>
    </subcellularLocation>
</comment>
<dbReference type="KEGG" id="tvi:Thivi_1377"/>
<dbReference type="Pfam" id="PF00420">
    <property type="entry name" value="Oxidored_q2"/>
    <property type="match status" value="1"/>
</dbReference>
<dbReference type="EMBL" id="CP003154">
    <property type="protein sequence ID" value="AFL73385.1"/>
    <property type="molecule type" value="Genomic_DNA"/>
</dbReference>
<evidence type="ECO:0000256" key="5">
    <source>
        <dbReference type="ARBA" id="ARBA00022989"/>
    </source>
</evidence>
<dbReference type="STRING" id="765911.Thivi_1377"/>
<name>I3Y8R7_THIV6</name>
<dbReference type="PANTHER" id="PTHR34583:SF2">
    <property type="entry name" value="ANTIPORTER SUBUNIT MNHC2-RELATED"/>
    <property type="match status" value="1"/>
</dbReference>
<evidence type="ECO:0000256" key="3">
    <source>
        <dbReference type="ARBA" id="ARBA00022475"/>
    </source>
</evidence>
<dbReference type="AlphaFoldDB" id="I3Y8R7"/>
<dbReference type="RefSeq" id="WP_014777862.1">
    <property type="nucleotide sequence ID" value="NC_018012.1"/>
</dbReference>
<keyword evidence="4 8" id="KW-0812">Transmembrane</keyword>